<dbReference type="Proteomes" id="UP001500668">
    <property type="component" value="Unassembled WGS sequence"/>
</dbReference>
<organism evidence="2 3">
    <name type="scientific">Streptomyces crystallinus</name>
    <dbReference type="NCBI Taxonomy" id="68191"/>
    <lineage>
        <taxon>Bacteria</taxon>
        <taxon>Bacillati</taxon>
        <taxon>Actinomycetota</taxon>
        <taxon>Actinomycetes</taxon>
        <taxon>Kitasatosporales</taxon>
        <taxon>Streptomycetaceae</taxon>
        <taxon>Streptomyces</taxon>
    </lineage>
</organism>
<evidence type="ECO:0000313" key="2">
    <source>
        <dbReference type="EMBL" id="GAA0615979.1"/>
    </source>
</evidence>
<proteinExistence type="predicted"/>
<name>A0ABP3RT29_9ACTN</name>
<evidence type="ECO:0000256" key="1">
    <source>
        <dbReference type="SAM" id="MobiDB-lite"/>
    </source>
</evidence>
<feature type="region of interest" description="Disordered" evidence="1">
    <location>
        <begin position="1"/>
        <end position="20"/>
    </location>
</feature>
<sequence>MSDSTSAARLVTAQPDDTATPDMALRERHATRARKALDRAAATCRYAGIAEHDAKSVPRDPAEKAANALRLAAQVLAALPESPLDPAADARCARNAAAAAAVAAQVARDEEETSDLSAAAYRAALVASQVAMEAAGREGLGRSEGLNAKADEAEERATLAAQAAGWI</sequence>
<evidence type="ECO:0000313" key="3">
    <source>
        <dbReference type="Proteomes" id="UP001500668"/>
    </source>
</evidence>
<gene>
    <name evidence="2" type="ORF">GCM10010394_52560</name>
</gene>
<dbReference type="EMBL" id="BAAACA010000037">
    <property type="protein sequence ID" value="GAA0615979.1"/>
    <property type="molecule type" value="Genomic_DNA"/>
</dbReference>
<accession>A0ABP3RT29</accession>
<dbReference type="RefSeq" id="WP_344077371.1">
    <property type="nucleotide sequence ID" value="NZ_BAAACA010000037.1"/>
</dbReference>
<comment type="caution">
    <text evidence="2">The sequence shown here is derived from an EMBL/GenBank/DDBJ whole genome shotgun (WGS) entry which is preliminary data.</text>
</comment>
<reference evidence="3" key="1">
    <citation type="journal article" date="2019" name="Int. J. Syst. Evol. Microbiol.">
        <title>The Global Catalogue of Microorganisms (GCM) 10K type strain sequencing project: providing services to taxonomists for standard genome sequencing and annotation.</title>
        <authorList>
            <consortium name="The Broad Institute Genomics Platform"/>
            <consortium name="The Broad Institute Genome Sequencing Center for Infectious Disease"/>
            <person name="Wu L."/>
            <person name="Ma J."/>
        </authorList>
    </citation>
    <scope>NUCLEOTIDE SEQUENCE [LARGE SCALE GENOMIC DNA]</scope>
    <source>
        <strain evidence="3">JCM 5067</strain>
    </source>
</reference>
<keyword evidence="3" id="KW-1185">Reference proteome</keyword>
<protein>
    <submittedName>
        <fullName evidence="2">Uncharacterized protein</fullName>
    </submittedName>
</protein>